<proteinExistence type="predicted"/>
<evidence type="ECO:0000256" key="1">
    <source>
        <dbReference type="ARBA" id="ARBA00004141"/>
    </source>
</evidence>
<dbReference type="Pfam" id="PF00955">
    <property type="entry name" value="HCO3_cotransp"/>
    <property type="match status" value="1"/>
</dbReference>
<keyword evidence="4 6" id="KW-0472">Membrane</keyword>
<dbReference type="GO" id="GO:0050801">
    <property type="term" value="P:monoatomic ion homeostasis"/>
    <property type="evidence" value="ECO:0007669"/>
    <property type="project" value="TreeGrafter"/>
</dbReference>
<dbReference type="InterPro" id="IPR003020">
    <property type="entry name" value="HCO3_transpt_euk"/>
</dbReference>
<feature type="domain" description="Bicarbonate transporter-like transmembrane" evidence="7">
    <location>
        <begin position="1"/>
        <end position="216"/>
    </location>
</feature>
<feature type="region of interest" description="Disordered" evidence="5">
    <location>
        <begin position="155"/>
        <end position="175"/>
    </location>
</feature>
<dbReference type="InterPro" id="IPR011531">
    <property type="entry name" value="HCO3_transpt-like_TM_dom"/>
</dbReference>
<feature type="transmembrane region" description="Helical" evidence="6">
    <location>
        <begin position="7"/>
        <end position="31"/>
    </location>
</feature>
<keyword evidence="9" id="KW-1185">Reference proteome</keyword>
<dbReference type="PANTHER" id="PTHR11453:SF127">
    <property type="entry name" value="SOLUTE CARRIER FAMILY 4 MEMBER 11"/>
    <property type="match status" value="1"/>
</dbReference>
<evidence type="ECO:0000256" key="6">
    <source>
        <dbReference type="SAM" id="Phobius"/>
    </source>
</evidence>
<feature type="transmembrane region" description="Helical" evidence="6">
    <location>
        <begin position="194"/>
        <end position="212"/>
    </location>
</feature>
<dbReference type="GO" id="GO:0016323">
    <property type="term" value="C:basolateral plasma membrane"/>
    <property type="evidence" value="ECO:0007669"/>
    <property type="project" value="TreeGrafter"/>
</dbReference>
<evidence type="ECO:0000313" key="8">
    <source>
        <dbReference type="EMBL" id="VDP45521.1"/>
    </source>
</evidence>
<sequence>MGQTIGGLCYGVFGGQPLLVLLSTAPLALYIKIIYTISETYSINFYAMYACIGLFNSLFLIIYSVCGFSRWMKWSTRSTEEIFAMFVSMAFLYDAGNDLYATFQENYHCNLLTNYSLVSNETLNIQGFHINFIHSNYSFNRISIENCPEILPSKSFPSSSSSSSSTSSTLPSLPSQHTNRNITIIQSGCQREVALVYLVLLLGTVWIALNLLNFTKT</sequence>
<reference evidence="10" key="1">
    <citation type="submission" date="2016-06" db="UniProtKB">
        <authorList>
            <consortium name="WormBaseParasite"/>
        </authorList>
    </citation>
    <scope>IDENTIFICATION</scope>
</reference>
<protein>
    <submittedName>
        <fullName evidence="10">HCO3_cotransp domain-containing protein</fullName>
    </submittedName>
</protein>
<dbReference type="WBParaSite" id="SCUD_0001165701-mRNA-1">
    <property type="protein sequence ID" value="SCUD_0001165701-mRNA-1"/>
    <property type="gene ID" value="SCUD_0001165701"/>
</dbReference>
<evidence type="ECO:0000313" key="9">
    <source>
        <dbReference type="Proteomes" id="UP000279833"/>
    </source>
</evidence>
<evidence type="ECO:0000256" key="2">
    <source>
        <dbReference type="ARBA" id="ARBA00022692"/>
    </source>
</evidence>
<evidence type="ECO:0000259" key="7">
    <source>
        <dbReference type="Pfam" id="PF00955"/>
    </source>
</evidence>
<keyword evidence="2 6" id="KW-0812">Transmembrane</keyword>
<reference evidence="8 9" key="2">
    <citation type="submission" date="2018-11" db="EMBL/GenBank/DDBJ databases">
        <authorList>
            <consortium name="Pathogen Informatics"/>
        </authorList>
    </citation>
    <scope>NUCLEOTIDE SEQUENCE [LARGE SCALE GENOMIC DNA]</scope>
    <source>
        <strain evidence="8">Dakar</strain>
        <strain evidence="9">Dakar, Senegal</strain>
    </source>
</reference>
<dbReference type="STRING" id="6186.A0A183K9H4"/>
<feature type="transmembrane region" description="Helical" evidence="6">
    <location>
        <begin position="43"/>
        <end position="68"/>
    </location>
</feature>
<comment type="subcellular location">
    <subcellularLocation>
        <location evidence="1">Membrane</location>
        <topology evidence="1">Multi-pass membrane protein</topology>
    </subcellularLocation>
</comment>
<evidence type="ECO:0000313" key="10">
    <source>
        <dbReference type="WBParaSite" id="SCUD_0001165701-mRNA-1"/>
    </source>
</evidence>
<dbReference type="Proteomes" id="UP000279833">
    <property type="component" value="Unassembled WGS sequence"/>
</dbReference>
<evidence type="ECO:0000256" key="5">
    <source>
        <dbReference type="SAM" id="MobiDB-lite"/>
    </source>
</evidence>
<dbReference type="GO" id="GO:0006820">
    <property type="term" value="P:monoatomic anion transport"/>
    <property type="evidence" value="ECO:0007669"/>
    <property type="project" value="InterPro"/>
</dbReference>
<evidence type="ECO:0000256" key="4">
    <source>
        <dbReference type="ARBA" id="ARBA00023136"/>
    </source>
</evidence>
<dbReference type="EMBL" id="UZAK01034560">
    <property type="protein sequence ID" value="VDP45521.1"/>
    <property type="molecule type" value="Genomic_DNA"/>
</dbReference>
<keyword evidence="3 6" id="KW-1133">Transmembrane helix</keyword>
<dbReference type="AlphaFoldDB" id="A0A183K9H4"/>
<name>A0A183K9H4_9TREM</name>
<gene>
    <name evidence="8" type="ORF">SCUD_LOCUS11657</name>
</gene>
<dbReference type="PANTHER" id="PTHR11453">
    <property type="entry name" value="ANION EXCHANGE PROTEIN"/>
    <property type="match status" value="1"/>
</dbReference>
<dbReference type="GO" id="GO:0005452">
    <property type="term" value="F:solute:inorganic anion antiporter activity"/>
    <property type="evidence" value="ECO:0007669"/>
    <property type="project" value="InterPro"/>
</dbReference>
<evidence type="ECO:0000256" key="3">
    <source>
        <dbReference type="ARBA" id="ARBA00022989"/>
    </source>
</evidence>
<organism evidence="10">
    <name type="scientific">Schistosoma curassoni</name>
    <dbReference type="NCBI Taxonomy" id="6186"/>
    <lineage>
        <taxon>Eukaryota</taxon>
        <taxon>Metazoa</taxon>
        <taxon>Spiralia</taxon>
        <taxon>Lophotrochozoa</taxon>
        <taxon>Platyhelminthes</taxon>
        <taxon>Trematoda</taxon>
        <taxon>Digenea</taxon>
        <taxon>Strigeidida</taxon>
        <taxon>Schistosomatoidea</taxon>
        <taxon>Schistosomatidae</taxon>
        <taxon>Schistosoma</taxon>
    </lineage>
</organism>
<accession>A0A183K9H4</accession>